<feature type="transmembrane region" description="Helical" evidence="1">
    <location>
        <begin position="201"/>
        <end position="220"/>
    </location>
</feature>
<dbReference type="InterPro" id="IPR025711">
    <property type="entry name" value="PepSY"/>
</dbReference>
<feature type="transmembrane region" description="Helical" evidence="1">
    <location>
        <begin position="28"/>
        <end position="50"/>
    </location>
</feature>
<proteinExistence type="predicted"/>
<feature type="domain" description="PepSY" evidence="2">
    <location>
        <begin position="76"/>
        <end position="129"/>
    </location>
</feature>
<dbReference type="PANTHER" id="PTHR34219">
    <property type="entry name" value="IRON-REGULATED INNER MEMBRANE PROTEIN-RELATED"/>
    <property type="match status" value="1"/>
</dbReference>
<keyword evidence="1" id="KW-0472">Membrane</keyword>
<name>A0A9X1NMY2_9HYPH</name>
<dbReference type="Pfam" id="PF03929">
    <property type="entry name" value="PepSY_TM"/>
    <property type="match status" value="1"/>
</dbReference>
<feature type="transmembrane region" description="Helical" evidence="1">
    <location>
        <begin position="156"/>
        <end position="176"/>
    </location>
</feature>
<keyword evidence="1" id="KW-1133">Transmembrane helix</keyword>
<dbReference type="InterPro" id="IPR005625">
    <property type="entry name" value="PepSY-ass_TM"/>
</dbReference>
<protein>
    <submittedName>
        <fullName evidence="3">PepSY domain-containing protein</fullName>
    </submittedName>
</protein>
<comment type="caution">
    <text evidence="3">The sequence shown here is derived from an EMBL/GenBank/DDBJ whole genome shotgun (WGS) entry which is preliminary data.</text>
</comment>
<sequence length="457" mass="49746">MTDLTASRQERASALAVDTYRAIWRWHFYAGLLAVPFMILLAVTGSLYLFRDEIDHTAFASRTVVTEEATPQQAPSALIARAQTLYPDARVKAYRPPIGPTASARVTFATDAGAAYVFVNPYTGAVLDTMLKTQEFNEVVRKLHSLEYFGAYANRVIEAMAGFAIILVVSGLYLWWPRRQTGGVLTVRGTPSRRVFWRDTHAVTGAIAGGFIAFLALSGLPWSSFWGGKLTELTVATGTGYPAALWDNVPTSSEHAQHAMQTVGWTMEASPMPMPMSHDAMDAPLGIDRIVEIARARGMAPGYEVTFPGDATGVFTAAVYPDDLAQVRTIHIDQFSGQPLVDIGYADYGPVAKVTEFAINVHMGQEFGLANQLLMLATCLAIILSSVAAVVMWLKRRPSGRLGVPPYPTSRRVYGVLWGMAVAFGVLFPLTGLLIVAMIALDVLLIRRVPALKRAFA</sequence>
<dbReference type="PANTHER" id="PTHR34219:SF1">
    <property type="entry name" value="PEPSY DOMAIN-CONTAINING PROTEIN"/>
    <property type="match status" value="1"/>
</dbReference>
<feature type="transmembrane region" description="Helical" evidence="1">
    <location>
        <begin position="373"/>
        <end position="394"/>
    </location>
</feature>
<evidence type="ECO:0000259" key="2">
    <source>
        <dbReference type="Pfam" id="PF03413"/>
    </source>
</evidence>
<organism evidence="3 4">
    <name type="scientific">Rhizobium quercicola</name>
    <dbReference type="NCBI Taxonomy" id="2901226"/>
    <lineage>
        <taxon>Bacteria</taxon>
        <taxon>Pseudomonadati</taxon>
        <taxon>Pseudomonadota</taxon>
        <taxon>Alphaproteobacteria</taxon>
        <taxon>Hyphomicrobiales</taxon>
        <taxon>Rhizobiaceae</taxon>
        <taxon>Rhizobium/Agrobacterium group</taxon>
        <taxon>Rhizobium</taxon>
    </lineage>
</organism>
<evidence type="ECO:0000256" key="1">
    <source>
        <dbReference type="SAM" id="Phobius"/>
    </source>
</evidence>
<reference evidence="3" key="1">
    <citation type="submission" date="2021-12" db="EMBL/GenBank/DDBJ databases">
        <authorList>
            <person name="Li Y."/>
        </authorList>
    </citation>
    <scope>NUCLEOTIDE SEQUENCE</scope>
    <source>
        <strain evidence="3">DKSPLA3</strain>
    </source>
</reference>
<keyword evidence="1" id="KW-0812">Transmembrane</keyword>
<keyword evidence="4" id="KW-1185">Reference proteome</keyword>
<gene>
    <name evidence="3" type="ORF">LRX75_00270</name>
</gene>
<evidence type="ECO:0000313" key="3">
    <source>
        <dbReference type="EMBL" id="MCD7107460.1"/>
    </source>
</evidence>
<accession>A0A9X1NMY2</accession>
<feature type="transmembrane region" description="Helical" evidence="1">
    <location>
        <begin position="414"/>
        <end position="445"/>
    </location>
</feature>
<dbReference type="EMBL" id="JAJOZR010000001">
    <property type="protein sequence ID" value="MCD7107460.1"/>
    <property type="molecule type" value="Genomic_DNA"/>
</dbReference>
<dbReference type="Pfam" id="PF03413">
    <property type="entry name" value="PepSY"/>
    <property type="match status" value="1"/>
</dbReference>
<dbReference type="AlphaFoldDB" id="A0A9X1NMY2"/>
<evidence type="ECO:0000313" key="4">
    <source>
        <dbReference type="Proteomes" id="UP001139089"/>
    </source>
</evidence>
<dbReference type="Proteomes" id="UP001139089">
    <property type="component" value="Unassembled WGS sequence"/>
</dbReference>
<dbReference type="RefSeq" id="WP_231811221.1">
    <property type="nucleotide sequence ID" value="NZ_JAJOZR010000001.1"/>
</dbReference>